<dbReference type="PROSITE" id="PS00966">
    <property type="entry name" value="PMI_I_2"/>
    <property type="match status" value="1"/>
</dbReference>
<protein>
    <recommendedName>
        <fullName evidence="5">Mannose-6-phosphate isomerase</fullName>
        <ecNumber evidence="4">5.3.1.8</ecNumber>
    </recommendedName>
    <alternativeName>
        <fullName evidence="10">Phosphohexomutase</fullName>
    </alternativeName>
    <alternativeName>
        <fullName evidence="11">Phosphomannose isomerase</fullName>
    </alternativeName>
</protein>
<dbReference type="GO" id="GO:0008270">
    <property type="term" value="F:zinc ion binding"/>
    <property type="evidence" value="ECO:0007669"/>
    <property type="project" value="InterPro"/>
</dbReference>
<dbReference type="EMBL" id="CQBK01000007">
    <property type="protein sequence ID" value="CNH69396.1"/>
    <property type="molecule type" value="Genomic_DNA"/>
</dbReference>
<keyword evidence="9 19" id="KW-0413">Isomerase</keyword>
<dbReference type="RefSeq" id="WP_025383921.1">
    <property type="nucleotide sequence ID" value="NZ_CABIHS010000150.1"/>
</dbReference>
<accession>A0A0T9PJY9</accession>
<dbReference type="NCBIfam" id="NF011710">
    <property type="entry name" value="PRK15131.1"/>
    <property type="match status" value="1"/>
</dbReference>
<keyword evidence="7 14" id="KW-0479">Metal-binding</keyword>
<proteinExistence type="inferred from homology"/>
<dbReference type="InterPro" id="IPR001250">
    <property type="entry name" value="Man6P_Isoase-1"/>
</dbReference>
<reference evidence="19 21" key="2">
    <citation type="submission" date="2015-03" db="EMBL/GenBank/DDBJ databases">
        <authorList>
            <person name="Murphy D."/>
        </authorList>
    </citation>
    <scope>NUCLEOTIDE SEQUENCE [LARGE SCALE GENOMIC DNA]</scope>
    <source>
        <strain evidence="19 21">Y233</strain>
    </source>
</reference>
<evidence type="ECO:0000256" key="7">
    <source>
        <dbReference type="ARBA" id="ARBA00022723"/>
    </source>
</evidence>
<comment type="catalytic activity">
    <reaction evidence="1">
        <text>D-mannose 6-phosphate = D-fructose 6-phosphate</text>
        <dbReference type="Rhea" id="RHEA:12356"/>
        <dbReference type="ChEBI" id="CHEBI:58735"/>
        <dbReference type="ChEBI" id="CHEBI:61527"/>
        <dbReference type="EC" id="5.3.1.8"/>
    </reaction>
</comment>
<evidence type="ECO:0000256" key="4">
    <source>
        <dbReference type="ARBA" id="ARBA00011956"/>
    </source>
</evidence>
<dbReference type="PROSITE" id="PS00965">
    <property type="entry name" value="PMI_I_1"/>
    <property type="match status" value="1"/>
</dbReference>
<evidence type="ECO:0000259" key="16">
    <source>
        <dbReference type="Pfam" id="PF20512"/>
    </source>
</evidence>
<evidence type="ECO:0000256" key="14">
    <source>
        <dbReference type="PIRSR" id="PIRSR001480-2"/>
    </source>
</evidence>
<dbReference type="EMBL" id="CP007230">
    <property type="protein sequence ID" value="AHK21292.1"/>
    <property type="molecule type" value="Genomic_DNA"/>
</dbReference>
<dbReference type="Pfam" id="PF21621">
    <property type="entry name" value="MPI_cupin_dom"/>
    <property type="match status" value="1"/>
</dbReference>
<dbReference type="PRINTS" id="PR00714">
    <property type="entry name" value="MAN6PISMRASE"/>
</dbReference>
<evidence type="ECO:0000256" key="2">
    <source>
        <dbReference type="ARBA" id="ARBA00004496"/>
    </source>
</evidence>
<feature type="binding site" evidence="14">
    <location>
        <position position="97"/>
    </location>
    <ligand>
        <name>Zn(2+)</name>
        <dbReference type="ChEBI" id="CHEBI:29105"/>
    </ligand>
</feature>
<feature type="domain" description="Phosphomannose isomerase type I catalytic" evidence="15">
    <location>
        <begin position="1"/>
        <end position="150"/>
    </location>
</feature>
<dbReference type="KEGG" id="ysi:BF17_19975"/>
<evidence type="ECO:0000259" key="17">
    <source>
        <dbReference type="Pfam" id="PF21621"/>
    </source>
</evidence>
<dbReference type="InterPro" id="IPR049071">
    <property type="entry name" value="MPI_cupin_dom"/>
</dbReference>
<comment type="cofactor">
    <cofactor evidence="14">
        <name>Zn(2+)</name>
        <dbReference type="ChEBI" id="CHEBI:29105"/>
    </cofactor>
    <text evidence="14">Binds 1 zinc ion per subunit.</text>
</comment>
<dbReference type="FunFam" id="2.60.120.10:FF:000030">
    <property type="entry name" value="Mannose-6-phosphate isomerase ManA"/>
    <property type="match status" value="1"/>
</dbReference>
<dbReference type="PATRIC" id="fig|367190.3.peg.3924"/>
<comment type="function">
    <text evidence="12">Involved in the conversion of glucose to GDP-L-fucose, which can be converted to L-fucose, a capsular polysaccharide.</text>
</comment>
<feature type="binding site" evidence="14">
    <location>
        <position position="255"/>
    </location>
    <ligand>
        <name>Zn(2+)</name>
        <dbReference type="ChEBI" id="CHEBI:29105"/>
    </ligand>
</feature>
<evidence type="ECO:0000259" key="15">
    <source>
        <dbReference type="Pfam" id="PF20511"/>
    </source>
</evidence>
<evidence type="ECO:0000256" key="11">
    <source>
        <dbReference type="ARBA" id="ARBA00030762"/>
    </source>
</evidence>
<feature type="binding site" evidence="14">
    <location>
        <position position="134"/>
    </location>
    <ligand>
        <name>Zn(2+)</name>
        <dbReference type="ChEBI" id="CHEBI:29105"/>
    </ligand>
</feature>
<evidence type="ECO:0000313" key="19">
    <source>
        <dbReference type="EMBL" id="CNH69396.1"/>
    </source>
</evidence>
<dbReference type="GeneID" id="96665670"/>
<organism evidence="19 21">
    <name type="scientific">Yersinia similis</name>
    <dbReference type="NCBI Taxonomy" id="367190"/>
    <lineage>
        <taxon>Bacteria</taxon>
        <taxon>Pseudomonadati</taxon>
        <taxon>Pseudomonadota</taxon>
        <taxon>Gammaproteobacteria</taxon>
        <taxon>Enterobacterales</taxon>
        <taxon>Yersiniaceae</taxon>
        <taxon>Yersinia</taxon>
    </lineage>
</organism>
<dbReference type="InterPro" id="IPR016305">
    <property type="entry name" value="Mannose-6-P_Isomerase"/>
</dbReference>
<dbReference type="AlphaFoldDB" id="A0A0T9PJY9"/>
<dbReference type="EC" id="5.3.1.8" evidence="4"/>
<keyword evidence="8 14" id="KW-0862">Zinc</keyword>
<evidence type="ECO:0000256" key="6">
    <source>
        <dbReference type="ARBA" id="ARBA00022490"/>
    </source>
</evidence>
<evidence type="ECO:0000256" key="5">
    <source>
        <dbReference type="ARBA" id="ARBA00018236"/>
    </source>
</evidence>
<sequence length="390" mass="42459">MLKMNNAVQNYAWGSTDALTQLYGIPNPQGVPMAELWMGAHPKSSSQVLDANGQWHSLRDVIDQDPNNTLGSDIFKRFGELPFLFKVLCAAQPLSIQVHPSKAAAEVGFAKENQAGIPLDAAERNYKDANHKPELVYALTPFQAMNGFRTLEDIQTLLQPLSAAHPDIAAFLRQPDTEHLASLFASLLSMSGETKIRALGILKAALNSQLGEPWDTIRSISCFYPDDSGLFSPLLLNVVTLQPGEAMFLYAETPHAYLNGVALEVMANSDNVLRAGLTPKFIDIPELISNLQFIPKPANTLLTTPQQQGNELIFPIPVEDFAFSLHTLVAKPQVLAQHSAAIIFCVEGCAVLKKQEQEITLQPGESCFISAKESPVTVQGVGAIARVYNA</sequence>
<dbReference type="CDD" id="cd07011">
    <property type="entry name" value="cupin_PMI_type_I_N"/>
    <property type="match status" value="1"/>
</dbReference>
<dbReference type="InterPro" id="IPR018050">
    <property type="entry name" value="Pmannose_isomerase-type1_CS"/>
</dbReference>
<feature type="binding site" evidence="14">
    <location>
        <position position="99"/>
    </location>
    <ligand>
        <name>Zn(2+)</name>
        <dbReference type="ChEBI" id="CHEBI:29105"/>
    </ligand>
</feature>
<dbReference type="InterPro" id="IPR011051">
    <property type="entry name" value="RmlC_Cupin_sf"/>
</dbReference>
<evidence type="ECO:0000313" key="18">
    <source>
        <dbReference type="EMBL" id="AHK21292.1"/>
    </source>
</evidence>
<dbReference type="PANTHER" id="PTHR10309">
    <property type="entry name" value="MANNOSE-6-PHOSPHATE ISOMERASE"/>
    <property type="match status" value="1"/>
</dbReference>
<name>A0A0T9PJY9_9GAMM</name>
<dbReference type="PIRSF" id="PIRSF001480">
    <property type="entry name" value="Mannose-6-phosphate_isomerase"/>
    <property type="match status" value="1"/>
</dbReference>
<keyword evidence="6" id="KW-0963">Cytoplasm</keyword>
<dbReference type="Proteomes" id="UP000038204">
    <property type="component" value="Unassembled WGS sequence"/>
</dbReference>
<comment type="similarity">
    <text evidence="3">Belongs to the mannose-6-phosphate isomerase type 1 family.</text>
</comment>
<dbReference type="SUPFAM" id="SSF51182">
    <property type="entry name" value="RmlC-like cupins"/>
    <property type="match status" value="1"/>
</dbReference>
<dbReference type="NCBIfam" id="TIGR00218">
    <property type="entry name" value="manA"/>
    <property type="match status" value="1"/>
</dbReference>
<dbReference type="Proteomes" id="UP000019439">
    <property type="component" value="Chromosome"/>
</dbReference>
<evidence type="ECO:0000256" key="12">
    <source>
        <dbReference type="ARBA" id="ARBA00058469"/>
    </source>
</evidence>
<gene>
    <name evidence="19" type="primary">manA</name>
    <name evidence="18" type="ORF">BF17_19975</name>
    <name evidence="19" type="ORF">ERS008667_01270</name>
</gene>
<evidence type="ECO:0000256" key="9">
    <source>
        <dbReference type="ARBA" id="ARBA00023235"/>
    </source>
</evidence>
<dbReference type="GO" id="GO:0005975">
    <property type="term" value="P:carbohydrate metabolic process"/>
    <property type="evidence" value="ECO:0007669"/>
    <property type="project" value="InterPro"/>
</dbReference>
<evidence type="ECO:0000313" key="20">
    <source>
        <dbReference type="Proteomes" id="UP000019439"/>
    </source>
</evidence>
<evidence type="ECO:0000256" key="3">
    <source>
        <dbReference type="ARBA" id="ARBA00010772"/>
    </source>
</evidence>
<dbReference type="InterPro" id="IPR046458">
    <property type="entry name" value="PMI_typeI_hel"/>
</dbReference>
<reference evidence="18 20" key="1">
    <citation type="journal article" date="2014" name="Genome Announc.">
        <title>Genome Sequence of Yersinia similis Y228T, a Member of the Yersinia pseudotuberculosis Complex.</title>
        <authorList>
            <person name="Sprague L.D."/>
            <person name="Neubauer H."/>
        </authorList>
    </citation>
    <scope>NUCLEOTIDE SEQUENCE [LARGE SCALE GENOMIC DNA]</scope>
    <source>
        <strain evidence="18 20">228</strain>
    </source>
</reference>
<evidence type="ECO:0000256" key="1">
    <source>
        <dbReference type="ARBA" id="ARBA00000757"/>
    </source>
</evidence>
<dbReference type="GO" id="GO:0009298">
    <property type="term" value="P:GDP-mannose biosynthetic process"/>
    <property type="evidence" value="ECO:0007669"/>
    <property type="project" value="InterPro"/>
</dbReference>
<evidence type="ECO:0000256" key="10">
    <source>
        <dbReference type="ARBA" id="ARBA00029741"/>
    </source>
</evidence>
<dbReference type="Pfam" id="PF20512">
    <property type="entry name" value="PMI_typeI_hel"/>
    <property type="match status" value="1"/>
</dbReference>
<dbReference type="Pfam" id="PF20511">
    <property type="entry name" value="PMI_typeI_cat"/>
    <property type="match status" value="1"/>
</dbReference>
<keyword evidence="20" id="KW-1185">Reference proteome</keyword>
<feature type="domain" description="Mannose-6-phosphate isomerase cupin" evidence="17">
    <location>
        <begin position="311"/>
        <end position="389"/>
    </location>
</feature>
<evidence type="ECO:0000313" key="21">
    <source>
        <dbReference type="Proteomes" id="UP000038204"/>
    </source>
</evidence>
<dbReference type="GO" id="GO:0005829">
    <property type="term" value="C:cytosol"/>
    <property type="evidence" value="ECO:0007669"/>
    <property type="project" value="TreeGrafter"/>
</dbReference>
<dbReference type="InterPro" id="IPR046457">
    <property type="entry name" value="PMI_typeI_cat"/>
</dbReference>
<dbReference type="Gene3D" id="2.60.120.10">
    <property type="entry name" value="Jelly Rolls"/>
    <property type="match status" value="2"/>
</dbReference>
<feature type="domain" description="Phosphomannose isomerase type I helical insertion" evidence="16">
    <location>
        <begin position="157"/>
        <end position="236"/>
    </location>
</feature>
<dbReference type="PANTHER" id="PTHR10309:SF0">
    <property type="entry name" value="MANNOSE-6-PHOSPHATE ISOMERASE"/>
    <property type="match status" value="1"/>
</dbReference>
<feature type="active site" evidence="13">
    <location>
        <position position="274"/>
    </location>
</feature>
<evidence type="ECO:0000256" key="13">
    <source>
        <dbReference type="PIRSR" id="PIRSR001480-1"/>
    </source>
</evidence>
<dbReference type="GO" id="GO:0004476">
    <property type="term" value="F:mannose-6-phosphate isomerase activity"/>
    <property type="evidence" value="ECO:0007669"/>
    <property type="project" value="UniProtKB-EC"/>
</dbReference>
<dbReference type="Gene3D" id="1.10.441.10">
    <property type="entry name" value="Phosphomannose Isomerase, domain 2"/>
    <property type="match status" value="1"/>
</dbReference>
<dbReference type="InterPro" id="IPR014710">
    <property type="entry name" value="RmlC-like_jellyroll"/>
</dbReference>
<comment type="subcellular location">
    <subcellularLocation>
        <location evidence="2">Cytoplasm</location>
    </subcellularLocation>
</comment>
<evidence type="ECO:0000256" key="8">
    <source>
        <dbReference type="ARBA" id="ARBA00022833"/>
    </source>
</evidence>